<accession>A0A7G6YAM5</accession>
<organism evidence="2 3">
    <name type="scientific">Leifsonia shinshuensis</name>
    <dbReference type="NCBI Taxonomy" id="150026"/>
    <lineage>
        <taxon>Bacteria</taxon>
        <taxon>Bacillati</taxon>
        <taxon>Actinomycetota</taxon>
        <taxon>Actinomycetes</taxon>
        <taxon>Micrococcales</taxon>
        <taxon>Microbacteriaceae</taxon>
        <taxon>Leifsonia</taxon>
    </lineage>
</organism>
<sequence>MGLDFVERFFKLTLDNVYRFACSVLFIVALAAYAGNSTPLAQLGGVLDYLAIPSGWLASVGEWVAERVTVVGVVATLVLMVALAFAAASDWQSRSGSTALLSIVMLAEVGQGASMFNALIVGLAGLTLVTWLATLVARRSGWDRPEWTGSAWERVANIAMTLILAALYFLSPLGWLISQEPYNSRGSRANPLYVERIERTSPTGAVRLHNRSSVN</sequence>
<dbReference type="EMBL" id="CP043641">
    <property type="protein sequence ID" value="QNE35540.1"/>
    <property type="molecule type" value="Genomic_DNA"/>
</dbReference>
<dbReference type="AlphaFoldDB" id="A0A7G6YAM5"/>
<reference evidence="3" key="1">
    <citation type="submission" date="2019-09" db="EMBL/GenBank/DDBJ databases">
        <title>Antimicrobial potential of Antarctic Bacteria.</title>
        <authorList>
            <person name="Benaud N."/>
            <person name="Edwards R.J."/>
            <person name="Ferrari B.C."/>
        </authorList>
    </citation>
    <scope>NUCLEOTIDE SEQUENCE [LARGE SCALE GENOMIC DNA]</scope>
    <source>
        <strain evidence="3">INR9</strain>
    </source>
</reference>
<dbReference type="Proteomes" id="UP000515511">
    <property type="component" value="Chromosome"/>
</dbReference>
<keyword evidence="1" id="KW-1133">Transmembrane helix</keyword>
<evidence type="ECO:0000313" key="2">
    <source>
        <dbReference type="EMBL" id="QNE35540.1"/>
    </source>
</evidence>
<feature type="transmembrane region" description="Helical" evidence="1">
    <location>
        <begin position="70"/>
        <end position="88"/>
    </location>
</feature>
<dbReference type="RefSeq" id="WP_185275008.1">
    <property type="nucleotide sequence ID" value="NZ_CP043641.1"/>
</dbReference>
<evidence type="ECO:0000256" key="1">
    <source>
        <dbReference type="SAM" id="Phobius"/>
    </source>
</evidence>
<keyword evidence="1" id="KW-0472">Membrane</keyword>
<feature type="transmembrane region" description="Helical" evidence="1">
    <location>
        <begin position="17"/>
        <end position="34"/>
    </location>
</feature>
<protein>
    <submittedName>
        <fullName evidence="2">Uncharacterized protein</fullName>
    </submittedName>
</protein>
<name>A0A7G6YAM5_9MICO</name>
<proteinExistence type="predicted"/>
<gene>
    <name evidence="2" type="ORF">F1C12_10640</name>
</gene>
<keyword evidence="1" id="KW-0812">Transmembrane</keyword>
<dbReference type="KEGG" id="lse:F1C12_10640"/>
<feature type="transmembrane region" description="Helical" evidence="1">
    <location>
        <begin position="158"/>
        <end position="177"/>
    </location>
</feature>
<feature type="transmembrane region" description="Helical" evidence="1">
    <location>
        <begin position="115"/>
        <end position="137"/>
    </location>
</feature>
<evidence type="ECO:0000313" key="3">
    <source>
        <dbReference type="Proteomes" id="UP000515511"/>
    </source>
</evidence>